<feature type="compositionally biased region" description="Basic and acidic residues" evidence="1">
    <location>
        <begin position="153"/>
        <end position="171"/>
    </location>
</feature>
<dbReference type="RefSeq" id="WP_051517345.1">
    <property type="nucleotide sequence ID" value="NZ_JHAC01000038.1"/>
</dbReference>
<evidence type="ECO:0000313" key="2">
    <source>
        <dbReference type="EMBL" id="EYB67486.1"/>
    </source>
</evidence>
<proteinExistence type="predicted"/>
<sequence length="171" mass="18305">MARSLNYVPPVPTPQEELTAASLENAEALLEGLRLLRALHEHGVLDMLNRVVRGGSGLTGQTLHTLEGVGGTVLIRNLLEVGRTLTELDPQSVGTLGRALNAGVNEGARRVAQGERVGLPELLGLLRDPDIQVALTALFGTLKGFGHALRTADAQRQEPTEERRTSGERPL</sequence>
<feature type="region of interest" description="Disordered" evidence="1">
    <location>
        <begin position="151"/>
        <end position="171"/>
    </location>
</feature>
<comment type="caution">
    <text evidence="2">The sequence shown here is derived from an EMBL/GenBank/DDBJ whole genome shotgun (WGS) entry which is preliminary data.</text>
</comment>
<dbReference type="STRING" id="1476583.DEIPH_ctg040orf0055"/>
<dbReference type="AlphaFoldDB" id="A0A016QNB9"/>
<name>A0A016QNB9_9DEIO</name>
<evidence type="ECO:0008006" key="4">
    <source>
        <dbReference type="Google" id="ProtNLM"/>
    </source>
</evidence>
<evidence type="ECO:0000256" key="1">
    <source>
        <dbReference type="SAM" id="MobiDB-lite"/>
    </source>
</evidence>
<dbReference type="PANTHER" id="PTHR38433">
    <property type="match status" value="1"/>
</dbReference>
<dbReference type="Proteomes" id="UP000020492">
    <property type="component" value="Unassembled WGS sequence"/>
</dbReference>
<gene>
    <name evidence="2" type="ORF">DEIPH_ctg040orf0055</name>
</gene>
<dbReference type="PATRIC" id="fig|1476583.3.peg.2471"/>
<reference evidence="2 3" key="1">
    <citation type="submission" date="2014-03" db="EMBL/GenBank/DDBJ databases">
        <title>Draft genome sequence of Deinococcus phoenicis 1P10ME.</title>
        <authorList>
            <person name="Stepanov V.G."/>
            <person name="Vaishampayan P."/>
            <person name="Venkateswaran K."/>
            <person name="Fox G.E."/>
        </authorList>
    </citation>
    <scope>NUCLEOTIDE SEQUENCE [LARGE SCALE GENOMIC DNA]</scope>
    <source>
        <strain evidence="2 3">1P10ME</strain>
    </source>
</reference>
<protein>
    <recommendedName>
        <fullName evidence="4">DUF1641 domain-containing protein</fullName>
    </recommendedName>
</protein>
<dbReference type="OrthoDB" id="70605at2"/>
<dbReference type="Pfam" id="PF07849">
    <property type="entry name" value="DUF1641"/>
    <property type="match status" value="1"/>
</dbReference>
<keyword evidence="3" id="KW-1185">Reference proteome</keyword>
<organism evidence="2 3">
    <name type="scientific">Deinococcus phoenicis</name>
    <dbReference type="NCBI Taxonomy" id="1476583"/>
    <lineage>
        <taxon>Bacteria</taxon>
        <taxon>Thermotogati</taxon>
        <taxon>Deinococcota</taxon>
        <taxon>Deinococci</taxon>
        <taxon>Deinococcales</taxon>
        <taxon>Deinococcaceae</taxon>
        <taxon>Deinococcus</taxon>
    </lineage>
</organism>
<dbReference type="InterPro" id="IPR012440">
    <property type="entry name" value="DUF1641"/>
</dbReference>
<dbReference type="eggNOG" id="COG2427">
    <property type="taxonomic scope" value="Bacteria"/>
</dbReference>
<accession>A0A016QNB9</accession>
<dbReference type="EMBL" id="JHAC01000038">
    <property type="protein sequence ID" value="EYB67486.1"/>
    <property type="molecule type" value="Genomic_DNA"/>
</dbReference>
<evidence type="ECO:0000313" key="3">
    <source>
        <dbReference type="Proteomes" id="UP000020492"/>
    </source>
</evidence>
<dbReference type="PANTHER" id="PTHR38433:SF1">
    <property type="entry name" value="DUF1641 DOMAIN-CONTAINING PROTEIN"/>
    <property type="match status" value="1"/>
</dbReference>